<evidence type="ECO:0000313" key="2">
    <source>
        <dbReference type="Proteomes" id="UP000887013"/>
    </source>
</evidence>
<comment type="caution">
    <text evidence="1">The sequence shown here is derived from an EMBL/GenBank/DDBJ whole genome shotgun (WGS) entry which is preliminary data.</text>
</comment>
<dbReference type="Proteomes" id="UP000887013">
    <property type="component" value="Unassembled WGS sequence"/>
</dbReference>
<dbReference type="AlphaFoldDB" id="A0A8X6TH50"/>
<protein>
    <submittedName>
        <fullName evidence="1">Uncharacterized protein</fullName>
    </submittedName>
</protein>
<organism evidence="1 2">
    <name type="scientific">Nephila pilipes</name>
    <name type="common">Giant wood spider</name>
    <name type="synonym">Nephila maculata</name>
    <dbReference type="NCBI Taxonomy" id="299642"/>
    <lineage>
        <taxon>Eukaryota</taxon>
        <taxon>Metazoa</taxon>
        <taxon>Ecdysozoa</taxon>
        <taxon>Arthropoda</taxon>
        <taxon>Chelicerata</taxon>
        <taxon>Arachnida</taxon>
        <taxon>Araneae</taxon>
        <taxon>Araneomorphae</taxon>
        <taxon>Entelegynae</taxon>
        <taxon>Araneoidea</taxon>
        <taxon>Nephilidae</taxon>
        <taxon>Nephila</taxon>
    </lineage>
</organism>
<dbReference type="EMBL" id="BMAW01103163">
    <property type="protein sequence ID" value="GFT07870.1"/>
    <property type="molecule type" value="Genomic_DNA"/>
</dbReference>
<proteinExistence type="predicted"/>
<dbReference type="OrthoDB" id="6621432at2759"/>
<reference evidence="1" key="1">
    <citation type="submission" date="2020-08" db="EMBL/GenBank/DDBJ databases">
        <title>Multicomponent nature underlies the extraordinary mechanical properties of spider dragline silk.</title>
        <authorList>
            <person name="Kono N."/>
            <person name="Nakamura H."/>
            <person name="Mori M."/>
            <person name="Yoshida Y."/>
            <person name="Ohtoshi R."/>
            <person name="Malay A.D."/>
            <person name="Moran D.A.P."/>
            <person name="Tomita M."/>
            <person name="Numata K."/>
            <person name="Arakawa K."/>
        </authorList>
    </citation>
    <scope>NUCLEOTIDE SEQUENCE</scope>
</reference>
<sequence length="204" mass="23581">MTRLVFRTISVDTYAAPWTVLCPQAHISQLDLNAAGQKLEDILNSTPLELIYHASDSQTFLHHNGTFSTPDLLCVSSNICISTKREIIEVRTPDKLLPILVLTIQALWFKTITKRNRGTLRRLSGKKFTELLDLKLGEEKLDFDCHPYRLVSKIIRAIIKCTRTCIPRGKVKTYKCFWSPEPVERNKKRDRLRRKLNSLKDQMT</sequence>
<accession>A0A8X6TH50</accession>
<name>A0A8X6TH50_NEPPI</name>
<keyword evidence="2" id="KW-1185">Reference proteome</keyword>
<gene>
    <name evidence="1" type="primary">HNAJ_LOCUS13321</name>
    <name evidence="1" type="ORF">NPIL_574461</name>
</gene>
<evidence type="ECO:0000313" key="1">
    <source>
        <dbReference type="EMBL" id="GFT07870.1"/>
    </source>
</evidence>